<accession>A0AAD9K186</accession>
<dbReference type="AlphaFoldDB" id="A0AAD9K186"/>
<feature type="signal peptide" evidence="1">
    <location>
        <begin position="1"/>
        <end position="32"/>
    </location>
</feature>
<keyword evidence="3" id="KW-1185">Reference proteome</keyword>
<evidence type="ECO:0000256" key="1">
    <source>
        <dbReference type="SAM" id="SignalP"/>
    </source>
</evidence>
<protein>
    <submittedName>
        <fullName evidence="2">Uncharacterized protein</fullName>
    </submittedName>
</protein>
<proteinExistence type="predicted"/>
<gene>
    <name evidence="2" type="ORF">NP493_1510g00000</name>
</gene>
<reference evidence="2" key="1">
    <citation type="journal article" date="2023" name="Mol. Biol. Evol.">
        <title>Third-Generation Sequencing Reveals the Adaptive Role of the Epigenome in Three Deep-Sea Polychaetes.</title>
        <authorList>
            <person name="Perez M."/>
            <person name="Aroh O."/>
            <person name="Sun Y."/>
            <person name="Lan Y."/>
            <person name="Juniper S.K."/>
            <person name="Young C.R."/>
            <person name="Angers B."/>
            <person name="Qian P.Y."/>
        </authorList>
    </citation>
    <scope>NUCLEOTIDE SEQUENCE</scope>
    <source>
        <strain evidence="2">R07B-5</strain>
    </source>
</reference>
<comment type="caution">
    <text evidence="2">The sequence shown here is derived from an EMBL/GenBank/DDBJ whole genome shotgun (WGS) entry which is preliminary data.</text>
</comment>
<evidence type="ECO:0000313" key="3">
    <source>
        <dbReference type="Proteomes" id="UP001209878"/>
    </source>
</evidence>
<dbReference type="EMBL" id="JAODUO010001514">
    <property type="protein sequence ID" value="KAK2162545.1"/>
    <property type="molecule type" value="Genomic_DNA"/>
</dbReference>
<keyword evidence="1" id="KW-0732">Signal</keyword>
<organism evidence="2 3">
    <name type="scientific">Ridgeia piscesae</name>
    <name type="common">Tubeworm</name>
    <dbReference type="NCBI Taxonomy" id="27915"/>
    <lineage>
        <taxon>Eukaryota</taxon>
        <taxon>Metazoa</taxon>
        <taxon>Spiralia</taxon>
        <taxon>Lophotrochozoa</taxon>
        <taxon>Annelida</taxon>
        <taxon>Polychaeta</taxon>
        <taxon>Sedentaria</taxon>
        <taxon>Canalipalpata</taxon>
        <taxon>Sabellida</taxon>
        <taxon>Siboglinidae</taxon>
        <taxon>Ridgeia</taxon>
    </lineage>
</organism>
<evidence type="ECO:0000313" key="2">
    <source>
        <dbReference type="EMBL" id="KAK2162545.1"/>
    </source>
</evidence>
<feature type="chain" id="PRO_5042024550" evidence="1">
    <location>
        <begin position="33"/>
        <end position="270"/>
    </location>
</feature>
<name>A0AAD9K186_RIDPI</name>
<sequence length="270" mass="30934">MTWLSFVVAVFPSSPLLVLLLLLSLLASLVSSGLTSDCLRWNCPCTGDTLRSDGKITIAKRFQLLSRKAQHTRQKAQFLLNRVQSERFRGNQDHSAALRDCTDVRDPSCMETHLAEECLLEGLPIIDHPQDGATIDGTSQNADELFKTTRLQLARIAVFIEQARLDERQHVPDPRHSLHDDLRRLEEEGLYNLLCGLQVNFSRRQIPWHPPLQRGVMYDKCRLLGNRAAIDNRNYMVLYTLDKLLLKITHQFRSLANHRAKRPVTTLARY</sequence>
<dbReference type="Proteomes" id="UP001209878">
    <property type="component" value="Unassembled WGS sequence"/>
</dbReference>